<evidence type="ECO:0000256" key="4">
    <source>
        <dbReference type="ARBA" id="ARBA00022643"/>
    </source>
</evidence>
<evidence type="ECO:0000256" key="10">
    <source>
        <dbReference type="HAMAP-Rule" id="MF_00462"/>
    </source>
</evidence>
<evidence type="ECO:0000256" key="6">
    <source>
        <dbReference type="ARBA" id="ARBA00022967"/>
    </source>
</evidence>
<evidence type="ECO:0000256" key="8">
    <source>
        <dbReference type="ARBA" id="ARBA00022989"/>
    </source>
</evidence>
<comment type="subunit">
    <text evidence="10">The complex is composed of six subunits: RnfA, RnfB, RnfC, RnfD, RnfE and RnfG.</text>
</comment>
<accession>A0A368NPQ5</accession>
<comment type="similarity">
    <text evidence="10">Belongs to the NqrB/RnfD family.</text>
</comment>
<feature type="transmembrane region" description="Helical" evidence="10">
    <location>
        <begin position="220"/>
        <end position="239"/>
    </location>
</feature>
<evidence type="ECO:0000256" key="5">
    <source>
        <dbReference type="ARBA" id="ARBA00022692"/>
    </source>
</evidence>
<keyword evidence="9 10" id="KW-0472">Membrane</keyword>
<dbReference type="RefSeq" id="WP_114336455.1">
    <property type="nucleotide sequence ID" value="NZ_QPID01000001.1"/>
</dbReference>
<feature type="transmembrane region" description="Helical" evidence="10">
    <location>
        <begin position="72"/>
        <end position="89"/>
    </location>
</feature>
<keyword evidence="10" id="KW-1003">Cell membrane</keyword>
<dbReference type="HAMAP" id="MF_00462">
    <property type="entry name" value="RsxD_RnfD"/>
    <property type="match status" value="1"/>
</dbReference>
<keyword evidence="12" id="KW-1185">Reference proteome</keyword>
<dbReference type="GO" id="GO:0005886">
    <property type="term" value="C:plasma membrane"/>
    <property type="evidence" value="ECO:0007669"/>
    <property type="project" value="UniProtKB-SubCell"/>
</dbReference>
<comment type="function">
    <text evidence="10">Part of a membrane-bound complex that couples electron transfer with translocation of ions across the membrane.</text>
</comment>
<dbReference type="InterPro" id="IPR004338">
    <property type="entry name" value="NqrB/RnfD"/>
</dbReference>
<keyword evidence="5 10" id="KW-0812">Transmembrane</keyword>
<comment type="caution">
    <text evidence="10">Lacks conserved residue(s) required for the propagation of feature annotation.</text>
</comment>
<evidence type="ECO:0000256" key="9">
    <source>
        <dbReference type="ARBA" id="ARBA00023136"/>
    </source>
</evidence>
<organism evidence="11 12">
    <name type="scientific">Corallincola holothuriorum</name>
    <dbReference type="NCBI Taxonomy" id="2282215"/>
    <lineage>
        <taxon>Bacteria</taxon>
        <taxon>Pseudomonadati</taxon>
        <taxon>Pseudomonadota</taxon>
        <taxon>Gammaproteobacteria</taxon>
        <taxon>Alteromonadales</taxon>
        <taxon>Psychromonadaceae</taxon>
        <taxon>Corallincola</taxon>
    </lineage>
</organism>
<comment type="subcellular location">
    <subcellularLocation>
        <location evidence="10">Cell inner membrane</location>
        <topology evidence="10">Multi-pass membrane protein</topology>
    </subcellularLocation>
</comment>
<feature type="transmembrane region" description="Helical" evidence="10">
    <location>
        <begin position="21"/>
        <end position="41"/>
    </location>
</feature>
<dbReference type="PANTHER" id="PTHR30578">
    <property type="entry name" value="ELECTRON TRANSPORT COMPLEX PROTEIN RNFD"/>
    <property type="match status" value="1"/>
</dbReference>
<dbReference type="PANTHER" id="PTHR30578:SF0">
    <property type="entry name" value="ION-TRANSLOCATING OXIDOREDUCTASE COMPLEX SUBUNIT D"/>
    <property type="match status" value="1"/>
</dbReference>
<dbReference type="GO" id="GO:0022900">
    <property type="term" value="P:electron transport chain"/>
    <property type="evidence" value="ECO:0007669"/>
    <property type="project" value="UniProtKB-UniRule"/>
</dbReference>
<keyword evidence="3 10" id="KW-0285">Flavoprotein</keyword>
<dbReference type="EMBL" id="QPID01000001">
    <property type="protein sequence ID" value="RCU52547.1"/>
    <property type="molecule type" value="Genomic_DNA"/>
</dbReference>
<proteinExistence type="inferred from homology"/>
<name>A0A368NPQ5_9GAMM</name>
<feature type="transmembrane region" description="Helical" evidence="10">
    <location>
        <begin position="47"/>
        <end position="65"/>
    </location>
</feature>
<keyword evidence="10" id="KW-0997">Cell inner membrane</keyword>
<evidence type="ECO:0000256" key="7">
    <source>
        <dbReference type="ARBA" id="ARBA00022982"/>
    </source>
</evidence>
<dbReference type="AlphaFoldDB" id="A0A368NPQ5"/>
<dbReference type="Pfam" id="PF03116">
    <property type="entry name" value="NQR2_RnfD_RnfE"/>
    <property type="match status" value="1"/>
</dbReference>
<keyword evidence="2 10" id="KW-0597">Phosphoprotein</keyword>
<comment type="caution">
    <text evidence="11">The sequence shown here is derived from an EMBL/GenBank/DDBJ whole genome shotgun (WGS) entry which is preliminary data.</text>
</comment>
<keyword evidence="4 10" id="KW-0288">FMN</keyword>
<protein>
    <recommendedName>
        <fullName evidence="10">Ion-translocating oxidoreductase complex subunit D</fullName>
        <ecNumber evidence="10">7.-.-.-</ecNumber>
    </recommendedName>
    <alternativeName>
        <fullName evidence="10">Rnf electron transport complex subunit D</fullName>
    </alternativeName>
</protein>
<reference evidence="11 12" key="1">
    <citation type="submission" date="2018-07" db="EMBL/GenBank/DDBJ databases">
        <title>Corallincola holothuriorum sp. nov., a new facultative anaerobe isolated from sea cucumber Apostichopus japonicus.</title>
        <authorList>
            <person name="Xia H."/>
        </authorList>
    </citation>
    <scope>NUCLEOTIDE SEQUENCE [LARGE SCALE GENOMIC DNA]</scope>
    <source>
        <strain evidence="11 12">C4</strain>
    </source>
</reference>
<dbReference type="NCBIfam" id="TIGR01946">
    <property type="entry name" value="rnfD"/>
    <property type="match status" value="1"/>
</dbReference>
<sequence length="333" mass="35277">MVQFAAVSGPHSHSNQSTTKLMFLVLFALTPATLYGFYLFGLPAFQVWLVCCVSAVICEAVCLLPQNKPWHSAVDGSAMLTGWLLAMSLPPSTPWWVALSGSLFAIMVGKQIYGGLGQNLFNPAMLARVMLLICFPVELTSWNQTAAPLMTPEGLAFTDSWLGNGIDGVSAATPLAAHSNIGVSAKALLLGNHAGSLGETSAVLLACGGLFLLWRRVISWPLPTALILGLAVPAAIAHLVNPSEYASALTHICSGGAMLAAFFIATDMVTSPASPKGQWVFGIGCGLLIWLIRCFGSYPEGVAFAVLIMNATTPIIDHYLRPKIFGTRSRLSV</sequence>
<keyword evidence="8 10" id="KW-1133">Transmembrane helix</keyword>
<dbReference type="GO" id="GO:0055085">
    <property type="term" value="P:transmembrane transport"/>
    <property type="evidence" value="ECO:0007669"/>
    <property type="project" value="InterPro"/>
</dbReference>
<dbReference type="InterPro" id="IPR011303">
    <property type="entry name" value="RnfD_bac"/>
</dbReference>
<evidence type="ECO:0000313" key="11">
    <source>
        <dbReference type="EMBL" id="RCU52547.1"/>
    </source>
</evidence>
<comment type="cofactor">
    <cofactor evidence="10">
        <name>FMN</name>
        <dbReference type="ChEBI" id="CHEBI:58210"/>
    </cofactor>
</comment>
<evidence type="ECO:0000256" key="3">
    <source>
        <dbReference type="ARBA" id="ARBA00022630"/>
    </source>
</evidence>
<dbReference type="EC" id="7.-.-.-" evidence="10"/>
<gene>
    <name evidence="10" type="primary">rnfD</name>
    <name evidence="11" type="ORF">DU002_00830</name>
</gene>
<keyword evidence="6 10" id="KW-1278">Translocase</keyword>
<keyword evidence="1 10" id="KW-0813">Transport</keyword>
<feature type="modified residue" description="FMN phosphoryl threonine" evidence="10">
    <location>
        <position position="173"/>
    </location>
</feature>
<feature type="transmembrane region" description="Helical" evidence="10">
    <location>
        <begin position="245"/>
        <end position="265"/>
    </location>
</feature>
<dbReference type="Proteomes" id="UP000252558">
    <property type="component" value="Unassembled WGS sequence"/>
</dbReference>
<evidence type="ECO:0000313" key="12">
    <source>
        <dbReference type="Proteomes" id="UP000252558"/>
    </source>
</evidence>
<keyword evidence="7 10" id="KW-0249">Electron transport</keyword>
<evidence type="ECO:0000256" key="2">
    <source>
        <dbReference type="ARBA" id="ARBA00022553"/>
    </source>
</evidence>
<dbReference type="OrthoDB" id="9776359at2"/>
<evidence type="ECO:0000256" key="1">
    <source>
        <dbReference type="ARBA" id="ARBA00022448"/>
    </source>
</evidence>